<evidence type="ECO:0000256" key="5">
    <source>
        <dbReference type="ARBA" id="ARBA00022989"/>
    </source>
</evidence>
<evidence type="ECO:0000256" key="4">
    <source>
        <dbReference type="ARBA" id="ARBA00022968"/>
    </source>
</evidence>
<feature type="chain" id="PRO_5004807816" evidence="7">
    <location>
        <begin position="26"/>
        <end position="358"/>
    </location>
</feature>
<sequence>MGSPLLLICSISLIICSFSLKEATAGVSKSTYQKLSSGCDIFAGHWVYDESYPLCNSSSCTFYNNMFDCAKSGRPDKLYLKYRWQPTCCDLPRFDALNFLSKMKGKRILFVGDSLALNQWQSLACMIQSGAPAPHTTLVSKDPLHSFLFPEYGVNISYYLSHYLVDIVSEPTGRALVLDSIKQADVWLGVDILLFNSWHWWIRNDDMKGWDYIREGNMVFKDMNRTLAFLQGMKTWAKWSDAKVDTSKTTVFFQGISPTHYRGIEWNGRDTETCRGQTQPLLGSTYPGGSLPVVALLANVLESMERPPYLLNITTLSQLRKDAHLSIYSPRGGNDCSHWCVAGLPDTWNLLLYAALFF</sequence>
<feature type="domain" description="Trichome birefringence-like C-terminal" evidence="8">
    <location>
        <begin position="91"/>
        <end position="354"/>
    </location>
</feature>
<dbReference type="OrthoDB" id="630188at2759"/>
<evidence type="ECO:0000256" key="6">
    <source>
        <dbReference type="ARBA" id="ARBA00023136"/>
    </source>
</evidence>
<dbReference type="eggNOG" id="ENOG502QQWH">
    <property type="taxonomic scope" value="Eukaryota"/>
</dbReference>
<evidence type="ECO:0000313" key="11">
    <source>
        <dbReference type="Proteomes" id="UP000017836"/>
    </source>
</evidence>
<dbReference type="PANTHER" id="PTHR32285:SF42">
    <property type="entry name" value="PROTEIN TRICHOME BIREFRINGENCE-LIKE 37"/>
    <property type="match status" value="1"/>
</dbReference>
<keyword evidence="4" id="KW-0735">Signal-anchor</keyword>
<name>W1Q0A5_AMBTC</name>
<organism evidence="10 11">
    <name type="scientific">Amborella trichopoda</name>
    <dbReference type="NCBI Taxonomy" id="13333"/>
    <lineage>
        <taxon>Eukaryota</taxon>
        <taxon>Viridiplantae</taxon>
        <taxon>Streptophyta</taxon>
        <taxon>Embryophyta</taxon>
        <taxon>Tracheophyta</taxon>
        <taxon>Spermatophyta</taxon>
        <taxon>Magnoliopsida</taxon>
        <taxon>Amborellales</taxon>
        <taxon>Amborellaceae</taxon>
        <taxon>Amborella</taxon>
    </lineage>
</organism>
<evidence type="ECO:0000256" key="1">
    <source>
        <dbReference type="ARBA" id="ARBA00004167"/>
    </source>
</evidence>
<dbReference type="PANTHER" id="PTHR32285">
    <property type="entry name" value="PROTEIN TRICHOME BIREFRINGENCE-LIKE 9-RELATED"/>
    <property type="match status" value="1"/>
</dbReference>
<evidence type="ECO:0000313" key="10">
    <source>
        <dbReference type="EMBL" id="ERN13929.1"/>
    </source>
</evidence>
<dbReference type="Gramene" id="ERN13929">
    <property type="protein sequence ID" value="ERN13929"/>
    <property type="gene ID" value="AMTR_s00021p00120690"/>
</dbReference>
<feature type="domain" description="Trichome birefringence-like N-terminal" evidence="9">
    <location>
        <begin position="38"/>
        <end position="90"/>
    </location>
</feature>
<dbReference type="EMBL" id="KI392560">
    <property type="protein sequence ID" value="ERN13929.1"/>
    <property type="molecule type" value="Genomic_DNA"/>
</dbReference>
<dbReference type="Pfam" id="PF13839">
    <property type="entry name" value="PC-Esterase"/>
    <property type="match status" value="1"/>
</dbReference>
<evidence type="ECO:0000256" key="2">
    <source>
        <dbReference type="ARBA" id="ARBA00007727"/>
    </source>
</evidence>
<proteinExistence type="inferred from homology"/>
<dbReference type="HOGENOM" id="CLU_020953_3_0_1"/>
<dbReference type="Pfam" id="PF14416">
    <property type="entry name" value="PMR5N"/>
    <property type="match status" value="1"/>
</dbReference>
<comment type="subcellular location">
    <subcellularLocation>
        <location evidence="1">Membrane</location>
        <topology evidence="1">Single-pass membrane protein</topology>
    </subcellularLocation>
</comment>
<dbReference type="GO" id="GO:0016020">
    <property type="term" value="C:membrane"/>
    <property type="evidence" value="ECO:0007669"/>
    <property type="project" value="UniProtKB-SubCell"/>
</dbReference>
<protein>
    <submittedName>
        <fullName evidence="10">Uncharacterized protein</fullName>
    </submittedName>
</protein>
<accession>W1Q0A5</accession>
<dbReference type="InterPro" id="IPR026057">
    <property type="entry name" value="TBL_C"/>
</dbReference>
<dbReference type="OMA" id="WWIRNDD"/>
<keyword evidence="7" id="KW-0732">Signal</keyword>
<comment type="similarity">
    <text evidence="2">Belongs to the PC-esterase family. TBL subfamily.</text>
</comment>
<reference evidence="11" key="1">
    <citation type="journal article" date="2013" name="Science">
        <title>The Amborella genome and the evolution of flowering plants.</title>
        <authorList>
            <consortium name="Amborella Genome Project"/>
        </authorList>
    </citation>
    <scope>NUCLEOTIDE SEQUENCE [LARGE SCALE GENOMIC DNA]</scope>
</reference>
<evidence type="ECO:0000259" key="8">
    <source>
        <dbReference type="Pfam" id="PF13839"/>
    </source>
</evidence>
<dbReference type="AlphaFoldDB" id="W1Q0A5"/>
<dbReference type="InterPro" id="IPR029962">
    <property type="entry name" value="TBL"/>
</dbReference>
<keyword evidence="5" id="KW-1133">Transmembrane helix</keyword>
<dbReference type="GO" id="GO:0016413">
    <property type="term" value="F:O-acetyltransferase activity"/>
    <property type="evidence" value="ECO:0000318"/>
    <property type="project" value="GO_Central"/>
</dbReference>
<evidence type="ECO:0000256" key="7">
    <source>
        <dbReference type="SAM" id="SignalP"/>
    </source>
</evidence>
<dbReference type="Proteomes" id="UP000017836">
    <property type="component" value="Unassembled WGS sequence"/>
</dbReference>
<dbReference type="GO" id="GO:0005794">
    <property type="term" value="C:Golgi apparatus"/>
    <property type="evidence" value="ECO:0000318"/>
    <property type="project" value="GO_Central"/>
</dbReference>
<gene>
    <name evidence="10" type="ORF">AMTR_s00021p00120690</name>
</gene>
<keyword evidence="3" id="KW-0812">Transmembrane</keyword>
<dbReference type="InterPro" id="IPR025846">
    <property type="entry name" value="TBL_N"/>
</dbReference>
<evidence type="ECO:0000259" key="9">
    <source>
        <dbReference type="Pfam" id="PF14416"/>
    </source>
</evidence>
<dbReference type="KEGG" id="atr:18442176"/>
<keyword evidence="6" id="KW-0472">Membrane</keyword>
<feature type="signal peptide" evidence="7">
    <location>
        <begin position="1"/>
        <end position="25"/>
    </location>
</feature>
<keyword evidence="11" id="KW-1185">Reference proteome</keyword>
<evidence type="ECO:0000256" key="3">
    <source>
        <dbReference type="ARBA" id="ARBA00022692"/>
    </source>
</evidence>